<name>A0A0F9T5T6_9ZZZZ</name>
<comment type="caution">
    <text evidence="1">The sequence shown here is derived from an EMBL/GenBank/DDBJ whole genome shotgun (WGS) entry which is preliminary data.</text>
</comment>
<gene>
    <name evidence="1" type="ORF">LCGC14_0694760</name>
</gene>
<dbReference type="EMBL" id="LAZR01001459">
    <property type="protein sequence ID" value="KKN44271.1"/>
    <property type="molecule type" value="Genomic_DNA"/>
</dbReference>
<evidence type="ECO:0000313" key="1">
    <source>
        <dbReference type="EMBL" id="KKN44271.1"/>
    </source>
</evidence>
<protein>
    <submittedName>
        <fullName evidence="1">Uncharacterized protein</fullName>
    </submittedName>
</protein>
<accession>A0A0F9T5T6</accession>
<sequence length="72" mass="8880">MTSILSYDERYIVFNRHSKIIRKWTKIRYSGDDWYRIYRWIEGNTHGYWAVKGTLIYFKSIEDAVALKLRWT</sequence>
<organism evidence="1">
    <name type="scientific">marine sediment metagenome</name>
    <dbReference type="NCBI Taxonomy" id="412755"/>
    <lineage>
        <taxon>unclassified sequences</taxon>
        <taxon>metagenomes</taxon>
        <taxon>ecological metagenomes</taxon>
    </lineage>
</organism>
<reference evidence="1" key="1">
    <citation type="journal article" date="2015" name="Nature">
        <title>Complex archaea that bridge the gap between prokaryotes and eukaryotes.</title>
        <authorList>
            <person name="Spang A."/>
            <person name="Saw J.H."/>
            <person name="Jorgensen S.L."/>
            <person name="Zaremba-Niedzwiedzka K."/>
            <person name="Martijn J."/>
            <person name="Lind A.E."/>
            <person name="van Eijk R."/>
            <person name="Schleper C."/>
            <person name="Guy L."/>
            <person name="Ettema T.J."/>
        </authorList>
    </citation>
    <scope>NUCLEOTIDE SEQUENCE</scope>
</reference>
<proteinExistence type="predicted"/>
<dbReference type="AlphaFoldDB" id="A0A0F9T5T6"/>